<keyword evidence="3 6" id="KW-0808">Transferase</keyword>
<gene>
    <name evidence="7" type="ORF">SAMN05421761_12329</name>
</gene>
<protein>
    <submittedName>
        <fullName evidence="7">Geranylgeranyl diphosphate synthase, type II</fullName>
    </submittedName>
</protein>
<name>A0A1N7PZN4_9BACT</name>
<dbReference type="GO" id="GO:0046872">
    <property type="term" value="F:metal ion binding"/>
    <property type="evidence" value="ECO:0007669"/>
    <property type="project" value="UniProtKB-KW"/>
</dbReference>
<evidence type="ECO:0000313" key="8">
    <source>
        <dbReference type="Proteomes" id="UP000186026"/>
    </source>
</evidence>
<dbReference type="AlphaFoldDB" id="A0A1N7PZN4"/>
<dbReference type="PANTHER" id="PTHR12001">
    <property type="entry name" value="GERANYLGERANYL PYROPHOSPHATE SYNTHASE"/>
    <property type="match status" value="1"/>
</dbReference>
<evidence type="ECO:0000256" key="3">
    <source>
        <dbReference type="ARBA" id="ARBA00022679"/>
    </source>
</evidence>
<dbReference type="InterPro" id="IPR000092">
    <property type="entry name" value="Polyprenyl_synt"/>
</dbReference>
<organism evidence="7 8">
    <name type="scientific">Belliella pelovolcani</name>
    <dbReference type="NCBI Taxonomy" id="529505"/>
    <lineage>
        <taxon>Bacteria</taxon>
        <taxon>Pseudomonadati</taxon>
        <taxon>Bacteroidota</taxon>
        <taxon>Cytophagia</taxon>
        <taxon>Cytophagales</taxon>
        <taxon>Cyclobacteriaceae</taxon>
        <taxon>Belliella</taxon>
    </lineage>
</organism>
<proteinExistence type="inferred from homology"/>
<dbReference type="PROSITE" id="PS00723">
    <property type="entry name" value="POLYPRENYL_SYNTHASE_1"/>
    <property type="match status" value="1"/>
</dbReference>
<dbReference type="InterPro" id="IPR033749">
    <property type="entry name" value="Polyprenyl_synt_CS"/>
</dbReference>
<evidence type="ECO:0000256" key="5">
    <source>
        <dbReference type="ARBA" id="ARBA00022842"/>
    </source>
</evidence>
<dbReference type="STRING" id="529505.SAMN05421761_12329"/>
<reference evidence="8" key="1">
    <citation type="submission" date="2017-01" db="EMBL/GenBank/DDBJ databases">
        <authorList>
            <person name="Varghese N."/>
            <person name="Submissions S."/>
        </authorList>
    </citation>
    <scope>NUCLEOTIDE SEQUENCE [LARGE SCALE GENOMIC DNA]</scope>
    <source>
        <strain evidence="8">DSM 46698</strain>
    </source>
</reference>
<dbReference type="CDD" id="cd00685">
    <property type="entry name" value="Trans_IPPS_HT"/>
    <property type="match status" value="1"/>
</dbReference>
<dbReference type="Pfam" id="PF00348">
    <property type="entry name" value="polyprenyl_synt"/>
    <property type="match status" value="1"/>
</dbReference>
<evidence type="ECO:0000313" key="7">
    <source>
        <dbReference type="EMBL" id="SIT15817.1"/>
    </source>
</evidence>
<dbReference type="InterPro" id="IPR008949">
    <property type="entry name" value="Isoprenoid_synthase_dom_sf"/>
</dbReference>
<comment type="similarity">
    <text evidence="2 6">Belongs to the FPP/GGPP synthase family.</text>
</comment>
<dbReference type="PANTHER" id="PTHR12001:SF85">
    <property type="entry name" value="SHORT CHAIN ISOPRENYL DIPHOSPHATE SYNTHASE"/>
    <property type="match status" value="1"/>
</dbReference>
<evidence type="ECO:0000256" key="4">
    <source>
        <dbReference type="ARBA" id="ARBA00022723"/>
    </source>
</evidence>
<dbReference type="Proteomes" id="UP000186026">
    <property type="component" value="Unassembled WGS sequence"/>
</dbReference>
<dbReference type="RefSeq" id="WP_076503000.1">
    <property type="nucleotide sequence ID" value="NZ_FTOP01000023.1"/>
</dbReference>
<dbReference type="SFLD" id="SFLDS00005">
    <property type="entry name" value="Isoprenoid_Synthase_Type_I"/>
    <property type="match status" value="1"/>
</dbReference>
<keyword evidence="4" id="KW-0479">Metal-binding</keyword>
<keyword evidence="5" id="KW-0460">Magnesium</keyword>
<dbReference type="GO" id="GO:0004659">
    <property type="term" value="F:prenyltransferase activity"/>
    <property type="evidence" value="ECO:0007669"/>
    <property type="project" value="InterPro"/>
</dbReference>
<dbReference type="GO" id="GO:0008299">
    <property type="term" value="P:isoprenoid biosynthetic process"/>
    <property type="evidence" value="ECO:0007669"/>
    <property type="project" value="InterPro"/>
</dbReference>
<sequence length="331" mass="37346">MNQTTENLSVDKLLADLENHIQRHHYGASPKELYEPISYIMSLGGKRIRPLLALMAYSLYKDNYQDILSPAAAVEVFHNFTLMHDDIMDDAPLRRGQATVHEKWNANTAILSGDVMLVKAYDMLLDISSDKLPVALSLFNQTAAEVCEGQQHDMNFERMDHVTDVAYIDMIRQKTAVLLGFSLQLGGLLADATPQEVQKLYDFGVNIGIGFQLKDDLLDVYADKAKFGKQVGGDIIANKKTYLLIKAKELATGAQWEQLESWLAKKAFDKEEKVKAVTAIYDQLGIKALTEAKMHEYFQQGFEQLKSLKVPNSVNFEILLKLTEDLVNREK</sequence>
<evidence type="ECO:0000256" key="6">
    <source>
        <dbReference type="RuleBase" id="RU004466"/>
    </source>
</evidence>
<dbReference type="Gene3D" id="1.10.600.10">
    <property type="entry name" value="Farnesyl Diphosphate Synthase"/>
    <property type="match status" value="1"/>
</dbReference>
<keyword evidence="8" id="KW-1185">Reference proteome</keyword>
<dbReference type="OrthoDB" id="9805316at2"/>
<dbReference type="PROSITE" id="PS00444">
    <property type="entry name" value="POLYPRENYL_SYNTHASE_2"/>
    <property type="match status" value="1"/>
</dbReference>
<dbReference type="EMBL" id="FTOP01000023">
    <property type="protein sequence ID" value="SIT15817.1"/>
    <property type="molecule type" value="Genomic_DNA"/>
</dbReference>
<evidence type="ECO:0000256" key="2">
    <source>
        <dbReference type="ARBA" id="ARBA00006706"/>
    </source>
</evidence>
<accession>A0A1N7PZN4</accession>
<dbReference type="SFLD" id="SFLDG01017">
    <property type="entry name" value="Polyprenyl_Transferase_Like"/>
    <property type="match status" value="1"/>
</dbReference>
<comment type="cofactor">
    <cofactor evidence="1">
        <name>Mg(2+)</name>
        <dbReference type="ChEBI" id="CHEBI:18420"/>
    </cofactor>
</comment>
<dbReference type="SUPFAM" id="SSF48576">
    <property type="entry name" value="Terpenoid synthases"/>
    <property type="match status" value="1"/>
</dbReference>
<evidence type="ECO:0000256" key="1">
    <source>
        <dbReference type="ARBA" id="ARBA00001946"/>
    </source>
</evidence>